<proteinExistence type="predicted"/>
<feature type="compositionally biased region" description="Low complexity" evidence="1">
    <location>
        <begin position="72"/>
        <end position="95"/>
    </location>
</feature>
<reference evidence="3" key="1">
    <citation type="submission" date="2014-11" db="EMBL/GenBank/DDBJ databases">
        <authorList>
            <person name="Geib S."/>
        </authorList>
    </citation>
    <scope>NUCLEOTIDE SEQUENCE</scope>
</reference>
<feature type="region of interest" description="Disordered" evidence="1">
    <location>
        <begin position="25"/>
        <end position="52"/>
    </location>
</feature>
<evidence type="ECO:0000256" key="2">
    <source>
        <dbReference type="SAM" id="SignalP"/>
    </source>
</evidence>
<protein>
    <submittedName>
        <fullName evidence="3">Chaperone protein dnaK2</fullName>
    </submittedName>
</protein>
<sequence>MKSYLVLICSVLLVGAFCAVLAAPGGNINNEPQTETEPEPESEPEPELTFPDYSINPTRVLKLLANFEDESVSISESNSESNSDSSSSSRSVSSSEENEDVKPEGRTLFLILRLLQLLSQQNSTSSG</sequence>
<dbReference type="GeneID" id="105209158"/>
<feature type="compositionally biased region" description="Acidic residues" evidence="1">
    <location>
        <begin position="34"/>
        <end position="46"/>
    </location>
</feature>
<accession>A0A0A1XBB1</accession>
<keyword evidence="2" id="KW-0732">Signal</keyword>
<dbReference type="OrthoDB" id="8061207at2759"/>
<feature type="region of interest" description="Disordered" evidence="1">
    <location>
        <begin position="72"/>
        <end position="103"/>
    </location>
</feature>
<feature type="chain" id="PRO_5001994614" evidence="2">
    <location>
        <begin position="23"/>
        <end position="127"/>
    </location>
</feature>
<reference evidence="3" key="2">
    <citation type="journal article" date="2015" name="Gigascience">
        <title>Reconstructing a comprehensive transcriptome assembly of a white-pupal translocated strain of the pest fruit fly Bactrocera cucurbitae.</title>
        <authorList>
            <person name="Sim S.B."/>
            <person name="Calla B."/>
            <person name="Hall B."/>
            <person name="DeRego T."/>
            <person name="Geib S.M."/>
        </authorList>
    </citation>
    <scope>NUCLEOTIDE SEQUENCE</scope>
</reference>
<dbReference type="AlphaFoldDB" id="A0A0A1XBB1"/>
<name>A0A0A1XBB1_ZEUCU</name>
<evidence type="ECO:0000313" key="3">
    <source>
        <dbReference type="EMBL" id="JAD08694.1"/>
    </source>
</evidence>
<organism evidence="3">
    <name type="scientific">Zeugodacus cucurbitae</name>
    <name type="common">Melon fruit fly</name>
    <name type="synonym">Bactrocera cucurbitae</name>
    <dbReference type="NCBI Taxonomy" id="28588"/>
    <lineage>
        <taxon>Eukaryota</taxon>
        <taxon>Metazoa</taxon>
        <taxon>Ecdysozoa</taxon>
        <taxon>Arthropoda</taxon>
        <taxon>Hexapoda</taxon>
        <taxon>Insecta</taxon>
        <taxon>Pterygota</taxon>
        <taxon>Neoptera</taxon>
        <taxon>Endopterygota</taxon>
        <taxon>Diptera</taxon>
        <taxon>Brachycera</taxon>
        <taxon>Muscomorpha</taxon>
        <taxon>Tephritoidea</taxon>
        <taxon>Tephritidae</taxon>
        <taxon>Zeugodacus</taxon>
        <taxon>Zeugodacus</taxon>
    </lineage>
</organism>
<dbReference type="EMBL" id="GBXI01005598">
    <property type="protein sequence ID" value="JAD08694.1"/>
    <property type="molecule type" value="Transcribed_RNA"/>
</dbReference>
<feature type="signal peptide" evidence="2">
    <location>
        <begin position="1"/>
        <end position="22"/>
    </location>
</feature>
<evidence type="ECO:0000256" key="1">
    <source>
        <dbReference type="SAM" id="MobiDB-lite"/>
    </source>
</evidence>
<gene>
    <name evidence="3" type="primary">dnaK2_1</name>
    <name evidence="3" type="ORF">g.11462</name>
</gene>